<keyword evidence="10 11" id="KW-0472">Membrane</keyword>
<evidence type="ECO:0000256" key="8">
    <source>
        <dbReference type="ARBA" id="ARBA00022840"/>
    </source>
</evidence>
<dbReference type="CDD" id="cd06261">
    <property type="entry name" value="TM_PBP2"/>
    <property type="match status" value="1"/>
</dbReference>
<dbReference type="NCBIfam" id="TIGR01727">
    <property type="entry name" value="oligo_HPY"/>
    <property type="match status" value="1"/>
</dbReference>
<evidence type="ECO:0000256" key="2">
    <source>
        <dbReference type="ARBA" id="ARBA00004651"/>
    </source>
</evidence>
<evidence type="ECO:0000256" key="1">
    <source>
        <dbReference type="ARBA" id="ARBA00004417"/>
    </source>
</evidence>
<dbReference type="InterPro" id="IPR027417">
    <property type="entry name" value="P-loop_NTPase"/>
</dbReference>
<keyword evidence="8" id="KW-0067">ATP-binding</keyword>
<gene>
    <name evidence="13" type="ORF">Rsw2DRAFT_3180</name>
</gene>
<organism evidence="13 14">
    <name type="scientific">Rhodobacter ferrooxidans</name>
    <dbReference type="NCBI Taxonomy" id="371731"/>
    <lineage>
        <taxon>Bacteria</taxon>
        <taxon>Pseudomonadati</taxon>
        <taxon>Pseudomonadota</taxon>
        <taxon>Alphaproteobacteria</taxon>
        <taxon>Rhodobacterales</taxon>
        <taxon>Rhodobacter group</taxon>
        <taxon>Rhodobacter</taxon>
    </lineage>
</organism>
<dbReference type="EMBL" id="ACYY01000030">
    <property type="protein sequence ID" value="EEW23917.1"/>
    <property type="molecule type" value="Genomic_DNA"/>
</dbReference>
<evidence type="ECO:0000256" key="11">
    <source>
        <dbReference type="SAM" id="Phobius"/>
    </source>
</evidence>
<keyword evidence="4" id="KW-0813">Transport</keyword>
<keyword evidence="6 11" id="KW-0812">Transmembrane</keyword>
<feature type="transmembrane region" description="Helical" evidence="11">
    <location>
        <begin position="131"/>
        <end position="152"/>
    </location>
</feature>
<dbReference type="PROSITE" id="PS50893">
    <property type="entry name" value="ABC_TRANSPORTER_2"/>
    <property type="match status" value="1"/>
</dbReference>
<dbReference type="InterPro" id="IPR013563">
    <property type="entry name" value="Oligopep_ABC_C"/>
</dbReference>
<evidence type="ECO:0000313" key="14">
    <source>
        <dbReference type="Proteomes" id="UP000010121"/>
    </source>
</evidence>
<evidence type="ECO:0000259" key="12">
    <source>
        <dbReference type="PROSITE" id="PS50893"/>
    </source>
</evidence>
<keyword evidence="14" id="KW-1185">Reference proteome</keyword>
<sequence length="344" mass="37857">MLMFAFRRMLASIPVLIGITLILFIMLNVVPGDPIALMMKEHASPEVIARVREQMHLDDPLVSRYLSFLWNAVQGDLGNSIKLNRPVTDLILKAFPNTLVLAVSAALVSWVVGIPAGILSAVRRDSFVDRFFMGFSLLGVSMPIFWSALVGIPEPEARLDAYPHQLSGGLRQRAMIAMGLICEPKLLIADEPTTALDVTTQAQILRLMRELRDRVGTSIILITHDLGIIAEMCEEVNVMYAGQIVEQADVFDLFERPSHPYTRGLLASIPRATEPRMGRKMPSIPGMVPNLARLPPGCRFNPRCGEALPVCRQQAPDMASIGDAHVARCWLHAGPDALPPGDRT</sequence>
<evidence type="ECO:0000256" key="5">
    <source>
        <dbReference type="ARBA" id="ARBA00022475"/>
    </source>
</evidence>
<dbReference type="Pfam" id="PF00005">
    <property type="entry name" value="ABC_tran"/>
    <property type="match status" value="1"/>
</dbReference>
<dbReference type="RefSeq" id="WP_008032782.1">
    <property type="nucleotide sequence ID" value="NZ_ACYY01000030.1"/>
</dbReference>
<proteinExistence type="inferred from homology"/>
<dbReference type="SUPFAM" id="SSF161098">
    <property type="entry name" value="MetI-like"/>
    <property type="match status" value="1"/>
</dbReference>
<comment type="subcellular location">
    <subcellularLocation>
        <location evidence="1">Cell inner membrane</location>
        <topology evidence="1">Peripheral membrane protein</topology>
    </subcellularLocation>
    <subcellularLocation>
        <location evidence="2">Cell membrane</location>
        <topology evidence="2">Multi-pass membrane protein</topology>
    </subcellularLocation>
</comment>
<comment type="caution">
    <text evidence="13">The sequence shown here is derived from an EMBL/GenBank/DDBJ whole genome shotgun (WGS) entry which is preliminary data.</text>
</comment>
<dbReference type="STRING" id="371731.Rsw2DRAFT_3180"/>
<comment type="similarity">
    <text evidence="3">Belongs to the ABC transporter superfamily.</text>
</comment>
<dbReference type="PANTHER" id="PTHR43297:SF2">
    <property type="entry name" value="DIPEPTIDE TRANSPORT ATP-BINDING PROTEIN DPPD"/>
    <property type="match status" value="1"/>
</dbReference>
<name>C8S552_9RHOB</name>
<keyword evidence="9 11" id="KW-1133">Transmembrane helix</keyword>
<evidence type="ECO:0000256" key="9">
    <source>
        <dbReference type="ARBA" id="ARBA00022989"/>
    </source>
</evidence>
<feature type="transmembrane region" description="Helical" evidence="11">
    <location>
        <begin position="99"/>
        <end position="119"/>
    </location>
</feature>
<evidence type="ECO:0000256" key="3">
    <source>
        <dbReference type="ARBA" id="ARBA00005417"/>
    </source>
</evidence>
<dbReference type="Pfam" id="PF19300">
    <property type="entry name" value="BPD_transp_1_N"/>
    <property type="match status" value="1"/>
</dbReference>
<evidence type="ECO:0000313" key="13">
    <source>
        <dbReference type="EMBL" id="EEW23917.1"/>
    </source>
</evidence>
<dbReference type="Pfam" id="PF08352">
    <property type="entry name" value="oligo_HPY"/>
    <property type="match status" value="1"/>
</dbReference>
<evidence type="ECO:0000256" key="6">
    <source>
        <dbReference type="ARBA" id="ARBA00022692"/>
    </source>
</evidence>
<dbReference type="InterPro" id="IPR050388">
    <property type="entry name" value="ABC_Ni/Peptide_Import"/>
</dbReference>
<dbReference type="Proteomes" id="UP000010121">
    <property type="component" value="Unassembled WGS sequence"/>
</dbReference>
<keyword evidence="7" id="KW-0547">Nucleotide-binding</keyword>
<dbReference type="InterPro" id="IPR003439">
    <property type="entry name" value="ABC_transporter-like_ATP-bd"/>
</dbReference>
<dbReference type="GO" id="GO:0005524">
    <property type="term" value="F:ATP binding"/>
    <property type="evidence" value="ECO:0007669"/>
    <property type="project" value="UniProtKB-KW"/>
</dbReference>
<dbReference type="PANTHER" id="PTHR43297">
    <property type="entry name" value="OLIGOPEPTIDE TRANSPORT ATP-BINDING PROTEIN APPD"/>
    <property type="match status" value="1"/>
</dbReference>
<dbReference type="InterPro" id="IPR045621">
    <property type="entry name" value="BPD_transp_1_N"/>
</dbReference>
<dbReference type="AlphaFoldDB" id="C8S552"/>
<dbReference type="GO" id="GO:0016887">
    <property type="term" value="F:ATP hydrolysis activity"/>
    <property type="evidence" value="ECO:0007669"/>
    <property type="project" value="InterPro"/>
</dbReference>
<accession>C8S552</accession>
<evidence type="ECO:0000256" key="7">
    <source>
        <dbReference type="ARBA" id="ARBA00022741"/>
    </source>
</evidence>
<dbReference type="SUPFAM" id="SSF52540">
    <property type="entry name" value="P-loop containing nucleoside triphosphate hydrolases"/>
    <property type="match status" value="1"/>
</dbReference>
<dbReference type="OrthoDB" id="9802264at2"/>
<keyword evidence="5" id="KW-1003">Cell membrane</keyword>
<evidence type="ECO:0000256" key="10">
    <source>
        <dbReference type="ARBA" id="ARBA00023136"/>
    </source>
</evidence>
<reference evidence="13 14" key="1">
    <citation type="submission" date="2009-08" db="EMBL/GenBank/DDBJ databases">
        <title>The draft genome of Rhodobacter sp. SW2.</title>
        <authorList>
            <consortium name="US DOE Joint Genome Institute (JGI-PGF)"/>
            <person name="Lucas S."/>
            <person name="Copeland A."/>
            <person name="Lapidus A."/>
            <person name="Glavina del Rio T."/>
            <person name="Tice H."/>
            <person name="Bruce D."/>
            <person name="Goodwin L."/>
            <person name="Pitluck S."/>
            <person name="Larimer F."/>
            <person name="Land M.L."/>
            <person name="Hauser L."/>
            <person name="Emerson D."/>
        </authorList>
    </citation>
    <scope>NUCLEOTIDE SEQUENCE [LARGE SCALE GENOMIC DNA]</scope>
    <source>
        <strain evidence="13 14">SW2</strain>
    </source>
</reference>
<dbReference type="InterPro" id="IPR035906">
    <property type="entry name" value="MetI-like_sf"/>
</dbReference>
<dbReference type="Gene3D" id="3.40.50.300">
    <property type="entry name" value="P-loop containing nucleotide triphosphate hydrolases"/>
    <property type="match status" value="1"/>
</dbReference>
<protein>
    <submittedName>
        <fullName evidence="13">Oligopeptide/dipeptide ABC transporter, ATPase subunit</fullName>
    </submittedName>
</protein>
<feature type="domain" description="ABC transporter" evidence="12">
    <location>
        <begin position="4"/>
        <end position="266"/>
    </location>
</feature>
<dbReference type="GO" id="GO:0015833">
    <property type="term" value="P:peptide transport"/>
    <property type="evidence" value="ECO:0007669"/>
    <property type="project" value="InterPro"/>
</dbReference>
<dbReference type="InterPro" id="IPR000515">
    <property type="entry name" value="MetI-like"/>
</dbReference>
<evidence type="ECO:0000256" key="4">
    <source>
        <dbReference type="ARBA" id="ARBA00022448"/>
    </source>
</evidence>
<dbReference type="eggNOG" id="COG0444">
    <property type="taxonomic scope" value="Bacteria"/>
</dbReference>
<dbReference type="GO" id="GO:0055085">
    <property type="term" value="P:transmembrane transport"/>
    <property type="evidence" value="ECO:0007669"/>
    <property type="project" value="InterPro"/>
</dbReference>
<dbReference type="GO" id="GO:0005886">
    <property type="term" value="C:plasma membrane"/>
    <property type="evidence" value="ECO:0007669"/>
    <property type="project" value="UniProtKB-SubCell"/>
</dbReference>